<evidence type="ECO:0000313" key="1">
    <source>
        <dbReference type="EMBL" id="SPJ88982.1"/>
    </source>
</evidence>
<gene>
    <name evidence="1" type="ORF">FTOL_12877</name>
</gene>
<evidence type="ECO:0000313" key="2">
    <source>
        <dbReference type="Proteomes" id="UP001187734"/>
    </source>
</evidence>
<comment type="caution">
    <text evidence="1">The sequence shown here is derived from an EMBL/GenBank/DDBJ whole genome shotgun (WGS) entry which is preliminary data.</text>
</comment>
<proteinExistence type="predicted"/>
<dbReference type="EMBL" id="ONZP01000663">
    <property type="protein sequence ID" value="SPJ88982.1"/>
    <property type="molecule type" value="Genomic_DNA"/>
</dbReference>
<protein>
    <submittedName>
        <fullName evidence="1">Uncharacterized protein</fullName>
    </submittedName>
</protein>
<reference evidence="1" key="1">
    <citation type="submission" date="2018-03" db="EMBL/GenBank/DDBJ databases">
        <authorList>
            <person name="Guldener U."/>
        </authorList>
    </citation>
    <scope>NUCLEOTIDE SEQUENCE</scope>
</reference>
<organism evidence="1 2">
    <name type="scientific">Fusarium torulosum</name>
    <dbReference type="NCBI Taxonomy" id="33205"/>
    <lineage>
        <taxon>Eukaryota</taxon>
        <taxon>Fungi</taxon>
        <taxon>Dikarya</taxon>
        <taxon>Ascomycota</taxon>
        <taxon>Pezizomycotina</taxon>
        <taxon>Sordariomycetes</taxon>
        <taxon>Hypocreomycetidae</taxon>
        <taxon>Hypocreales</taxon>
        <taxon>Nectriaceae</taxon>
        <taxon>Fusarium</taxon>
    </lineage>
</organism>
<keyword evidence="2" id="KW-1185">Reference proteome</keyword>
<dbReference type="Proteomes" id="UP001187734">
    <property type="component" value="Unassembled WGS sequence"/>
</dbReference>
<name>A0AAE8MKS1_9HYPO</name>
<sequence>MILDTGNSWSLERSTCCVYQKLGSGTDTPR</sequence>
<accession>A0AAE8MKS1</accession>
<dbReference type="AlphaFoldDB" id="A0AAE8MKS1"/>